<dbReference type="Gene3D" id="3.30.460.10">
    <property type="entry name" value="Beta Polymerase, domain 2"/>
    <property type="match status" value="1"/>
</dbReference>
<reference evidence="1 4" key="2">
    <citation type="submission" date="2017-02" db="EMBL/GenBank/DDBJ databases">
        <title>Genomes of Trichoderma spp. with biocontrol activity.</title>
        <authorList>
            <person name="Gardiner D."/>
            <person name="Kazan K."/>
            <person name="Vos C."/>
            <person name="Harvey P."/>
        </authorList>
    </citation>
    <scope>NUCLEOTIDE SEQUENCE [LARGE SCALE GENOMIC DNA]</scope>
    <source>
        <strain evidence="1 4">A5MH</strain>
    </source>
</reference>
<accession>A0A0W7VD52</accession>
<evidence type="ECO:0000313" key="4">
    <source>
        <dbReference type="Proteomes" id="UP000236546"/>
    </source>
</evidence>
<dbReference type="InterPro" id="IPR043519">
    <property type="entry name" value="NT_sf"/>
</dbReference>
<evidence type="ECO:0000313" key="2">
    <source>
        <dbReference type="EMBL" id="PON22957.1"/>
    </source>
</evidence>
<keyword evidence="3" id="KW-1185">Reference proteome</keyword>
<dbReference type="RefSeq" id="XP_018657473.1">
    <property type="nucleotide sequence ID" value="XM_018809309.1"/>
</dbReference>
<dbReference type="AlphaFoldDB" id="A0A0W7VD52"/>
<dbReference type="OrthoDB" id="630895at2759"/>
<name>A0A0W7VD52_9HYPO</name>
<comment type="caution">
    <text evidence="2">The sequence shown here is derived from an EMBL/GenBank/DDBJ whole genome shotgun (WGS) entry which is preliminary data.</text>
</comment>
<dbReference type="STRING" id="398673.A0A0W7VD52"/>
<dbReference type="InterPro" id="IPR007344">
    <property type="entry name" value="GrpB/CoaE"/>
</dbReference>
<proteinExistence type="predicted"/>
<sequence length="202" mass="23286">MPVPVEAIIKTYHFDPKDAERIAFRRIPNKIEIVEPNPLWPQYFEVLKERIVSALGSTIVEIAHVGSTSVPGLPAKNLIDIDLTVKDILDEDSYVPQLQAAGFDFLFREPKWHQHRFFCAYEPVANLHVYGPDCPEAVRHKIFRDWLRKTPEDREAYVKVKRESAELAQSLGNDNVNEYGKRKDEVVAAILQRAFRDLGYIE</sequence>
<dbReference type="GeneID" id="29989392"/>
<dbReference type="Pfam" id="PF04229">
    <property type="entry name" value="GrpB"/>
    <property type="match status" value="1"/>
</dbReference>
<dbReference type="Proteomes" id="UP000236546">
    <property type="component" value="Unassembled WGS sequence"/>
</dbReference>
<evidence type="ECO:0008006" key="5">
    <source>
        <dbReference type="Google" id="ProtNLM"/>
    </source>
</evidence>
<dbReference type="EMBL" id="JPDN02000033">
    <property type="protein sequence ID" value="PON22957.1"/>
    <property type="molecule type" value="Genomic_DNA"/>
</dbReference>
<organism evidence="2 3">
    <name type="scientific">Trichoderma gamsii</name>
    <dbReference type="NCBI Taxonomy" id="398673"/>
    <lineage>
        <taxon>Eukaryota</taxon>
        <taxon>Fungi</taxon>
        <taxon>Dikarya</taxon>
        <taxon>Ascomycota</taxon>
        <taxon>Pezizomycotina</taxon>
        <taxon>Sordariomycetes</taxon>
        <taxon>Hypocreomycetidae</taxon>
        <taxon>Hypocreales</taxon>
        <taxon>Hypocreaceae</taxon>
        <taxon>Trichoderma</taxon>
    </lineage>
</organism>
<dbReference type="EMBL" id="MTYH01000074">
    <property type="protein sequence ID" value="PNP39836.1"/>
    <property type="molecule type" value="Genomic_DNA"/>
</dbReference>
<dbReference type="PANTHER" id="PTHR34822:SF1">
    <property type="entry name" value="GRPB FAMILY PROTEIN"/>
    <property type="match status" value="1"/>
</dbReference>
<evidence type="ECO:0000313" key="3">
    <source>
        <dbReference type="Proteomes" id="UP000054821"/>
    </source>
</evidence>
<protein>
    <recommendedName>
        <fullName evidence="5">GrpB domain-containing protein</fullName>
    </recommendedName>
</protein>
<gene>
    <name evidence="2" type="ORF">TGAM01_v208212</name>
    <name evidence="1" type="ORF">TGAMA5MH_08101</name>
</gene>
<reference evidence="2 3" key="1">
    <citation type="journal article" date="2016" name="Genome Announc.">
        <title>Draft Whole-Genome Sequence of Trichoderma gamsii T6085, a Promising Biocontrol Agent of Fusarium Head Blight on Wheat.</title>
        <authorList>
            <person name="Baroncelli R."/>
            <person name="Zapparata A."/>
            <person name="Piaggeschi G."/>
            <person name="Sarrocco S."/>
            <person name="Vannacci G."/>
        </authorList>
    </citation>
    <scope>NUCLEOTIDE SEQUENCE [LARGE SCALE GENOMIC DNA]</scope>
    <source>
        <strain evidence="2 3">T6085</strain>
    </source>
</reference>
<dbReference type="SUPFAM" id="SSF81301">
    <property type="entry name" value="Nucleotidyltransferase"/>
    <property type="match status" value="1"/>
</dbReference>
<dbReference type="PANTHER" id="PTHR34822">
    <property type="entry name" value="GRPB DOMAIN PROTEIN (AFU_ORTHOLOGUE AFUA_1G01530)"/>
    <property type="match status" value="1"/>
</dbReference>
<reference evidence="2" key="3">
    <citation type="submission" date="2017-08" db="EMBL/GenBank/DDBJ databases">
        <title>Trichoderma gamsii strain T6085, whole genome shotgun sequencing project.</title>
        <authorList>
            <person name="Baroncelli R."/>
        </authorList>
    </citation>
    <scope>NUCLEOTIDE SEQUENCE</scope>
    <source>
        <strain evidence="2">T6085</strain>
    </source>
</reference>
<evidence type="ECO:0000313" key="1">
    <source>
        <dbReference type="EMBL" id="PNP39836.1"/>
    </source>
</evidence>
<dbReference type="Proteomes" id="UP000054821">
    <property type="component" value="Unassembled WGS sequence"/>
</dbReference>